<protein>
    <submittedName>
        <fullName evidence="4">Cell wall-active antibiotics response protein</fullName>
    </submittedName>
</protein>
<evidence type="ECO:0000259" key="3">
    <source>
        <dbReference type="Pfam" id="PF22570"/>
    </source>
</evidence>
<evidence type="ECO:0000256" key="1">
    <source>
        <dbReference type="SAM" id="Phobius"/>
    </source>
</evidence>
<feature type="transmembrane region" description="Helical" evidence="1">
    <location>
        <begin position="62"/>
        <end position="81"/>
    </location>
</feature>
<keyword evidence="1" id="KW-0472">Membrane</keyword>
<keyword evidence="1" id="KW-1133">Transmembrane helix</keyword>
<dbReference type="RefSeq" id="WP_301188575.1">
    <property type="nucleotide sequence ID" value="NZ_JAPDPJ010000001.1"/>
</dbReference>
<comment type="caution">
    <text evidence="4">The sequence shown here is derived from an EMBL/GenBank/DDBJ whole genome shotgun (WGS) entry which is preliminary data.</text>
</comment>
<feature type="domain" description="LiaF transmembrane" evidence="3">
    <location>
        <begin position="11"/>
        <end position="108"/>
    </location>
</feature>
<evidence type="ECO:0000259" key="2">
    <source>
        <dbReference type="Pfam" id="PF09922"/>
    </source>
</evidence>
<keyword evidence="5" id="KW-1185">Reference proteome</keyword>
<reference evidence="4" key="1">
    <citation type="submission" date="2022-10" db="EMBL/GenBank/DDBJ databases">
        <authorList>
            <person name="Yu W.X."/>
        </authorList>
    </citation>
    <scope>NUCLEOTIDE SEQUENCE</scope>
    <source>
        <strain evidence="4">AAT</strain>
    </source>
</reference>
<dbReference type="InterPro" id="IPR054331">
    <property type="entry name" value="LiaF_TM"/>
</dbReference>
<dbReference type="Pfam" id="PF09922">
    <property type="entry name" value="LiaF-like_C"/>
    <property type="match status" value="1"/>
</dbReference>
<dbReference type="AlphaFoldDB" id="A0AAE3M1I9"/>
<dbReference type="EMBL" id="JAPDPJ010000001">
    <property type="protein sequence ID" value="MCW3785004.1"/>
    <property type="molecule type" value="Genomic_DNA"/>
</dbReference>
<dbReference type="PANTHER" id="PTHR40763">
    <property type="entry name" value="MEMBRANE PROTEIN-RELATED"/>
    <property type="match status" value="1"/>
</dbReference>
<organism evidence="4 5">
    <name type="scientific">Plebeiibacterium sediminum</name>
    <dbReference type="NCBI Taxonomy" id="2992112"/>
    <lineage>
        <taxon>Bacteria</taxon>
        <taxon>Pseudomonadati</taxon>
        <taxon>Bacteroidota</taxon>
        <taxon>Bacteroidia</taxon>
        <taxon>Marinilabiliales</taxon>
        <taxon>Marinilabiliaceae</taxon>
        <taxon>Plebeiibacterium</taxon>
    </lineage>
</organism>
<feature type="domain" description="Cell wall-active antibiotics response LiaF-like C-terminal" evidence="2">
    <location>
        <begin position="140"/>
        <end position="200"/>
    </location>
</feature>
<feature type="transmembrane region" description="Helical" evidence="1">
    <location>
        <begin position="35"/>
        <end position="55"/>
    </location>
</feature>
<feature type="transmembrane region" description="Helical" evidence="1">
    <location>
        <begin position="87"/>
        <end position="104"/>
    </location>
</feature>
<keyword evidence="1" id="KW-0812">Transmembrane</keyword>
<proteinExistence type="predicted"/>
<gene>
    <name evidence="4" type="ORF">OM075_00930</name>
</gene>
<sequence length="232" mass="25193">MKKSVNNGKAVLGILLFIVGSFLLAGNLGFISDDIYHTFFRWPSILILIGVFQMIRKDVSSGLIVMSVGVFFLLPHIVEGLHIGDLFRYWPVLLIIAGLVFIFGKKNFKNGKFGSRDTNEDVLDIVSVFGGGVTKVNSDNFQGGEITCVFGGAEVNLQGVKMSPDGAVIDLTTLFGGTKISIPRDWSVKVDVISIFGGFTDKRIYESNSDSSNKVLTIKGVAIFGGGELRNF</sequence>
<dbReference type="InterPro" id="IPR024425">
    <property type="entry name" value="LiaF-like_C"/>
</dbReference>
<evidence type="ECO:0000313" key="5">
    <source>
        <dbReference type="Proteomes" id="UP001209229"/>
    </source>
</evidence>
<dbReference type="PANTHER" id="PTHR40763:SF5">
    <property type="entry name" value="MEMBRANE PROTEIN"/>
    <property type="match status" value="1"/>
</dbReference>
<accession>A0AAE3M1I9</accession>
<name>A0AAE3M1I9_9BACT</name>
<dbReference type="Pfam" id="PF22570">
    <property type="entry name" value="LiaF-TM"/>
    <property type="match status" value="1"/>
</dbReference>
<evidence type="ECO:0000313" key="4">
    <source>
        <dbReference type="EMBL" id="MCW3785004.1"/>
    </source>
</evidence>
<dbReference type="Proteomes" id="UP001209229">
    <property type="component" value="Unassembled WGS sequence"/>
</dbReference>